<dbReference type="SUPFAM" id="SSF53098">
    <property type="entry name" value="Ribonuclease H-like"/>
    <property type="match status" value="1"/>
</dbReference>
<dbReference type="KEGG" id="psac:PSM36_1373"/>
<dbReference type="EMBL" id="LT605205">
    <property type="protein sequence ID" value="SCD19964.1"/>
    <property type="molecule type" value="Genomic_DNA"/>
</dbReference>
<dbReference type="GO" id="GO:0003676">
    <property type="term" value="F:nucleic acid binding"/>
    <property type="evidence" value="ECO:0007669"/>
    <property type="project" value="InterPro"/>
</dbReference>
<dbReference type="AlphaFoldDB" id="A0A1R3SZS6"/>
<evidence type="ECO:0000313" key="3">
    <source>
        <dbReference type="EMBL" id="SCD20195.1"/>
    </source>
</evidence>
<proteinExistence type="predicted"/>
<dbReference type="Gene3D" id="3.30.420.10">
    <property type="entry name" value="Ribonuclease H-like superfamily/Ribonuclease H"/>
    <property type="match status" value="1"/>
</dbReference>
<dbReference type="InterPro" id="IPR036397">
    <property type="entry name" value="RNaseH_sf"/>
</dbReference>
<dbReference type="KEGG" id="psac:PSM36_2878"/>
<dbReference type="RefSeq" id="WP_076929581.1">
    <property type="nucleotide sequence ID" value="NZ_LT605205.1"/>
</dbReference>
<dbReference type="KEGG" id="psac:PSM36_3086"/>
<evidence type="ECO:0000313" key="5">
    <source>
        <dbReference type="EMBL" id="SCD21875.1"/>
    </source>
</evidence>
<dbReference type="InterPro" id="IPR001584">
    <property type="entry name" value="Integrase_cat-core"/>
</dbReference>
<dbReference type="Proteomes" id="UP000187464">
    <property type="component" value="Chromosome I"/>
</dbReference>
<dbReference type="EMBL" id="LT605205">
    <property type="protein sequence ID" value="SCD20195.1"/>
    <property type="molecule type" value="Genomic_DNA"/>
</dbReference>
<organism evidence="4 6">
    <name type="scientific">Proteiniphilum saccharofermentans</name>
    <dbReference type="NCBI Taxonomy" id="1642647"/>
    <lineage>
        <taxon>Bacteria</taxon>
        <taxon>Pseudomonadati</taxon>
        <taxon>Bacteroidota</taxon>
        <taxon>Bacteroidia</taxon>
        <taxon>Bacteroidales</taxon>
        <taxon>Dysgonomonadaceae</taxon>
        <taxon>Proteiniphilum</taxon>
    </lineage>
</organism>
<evidence type="ECO:0000313" key="4">
    <source>
        <dbReference type="EMBL" id="SCD21673.1"/>
    </source>
</evidence>
<feature type="domain" description="Integrase catalytic" evidence="1">
    <location>
        <begin position="118"/>
        <end position="309"/>
    </location>
</feature>
<dbReference type="KEGG" id="psac:PSM36_1139"/>
<evidence type="ECO:0000259" key="1">
    <source>
        <dbReference type="PROSITE" id="PS50994"/>
    </source>
</evidence>
<gene>
    <name evidence="4" type="primary">tnpA7</name>
    <name evidence="2" type="synonym">tnpA1</name>
    <name evidence="3" type="synonym">tnpA3</name>
    <name evidence="5" type="synonym">tnpA9</name>
    <name evidence="2" type="ORF">PSM36_1139</name>
    <name evidence="3" type="ORF">PSM36_1373</name>
    <name evidence="4" type="ORF">PSM36_2878</name>
    <name evidence="5" type="ORF">PSM36_3086</name>
</gene>
<dbReference type="PROSITE" id="PS50994">
    <property type="entry name" value="INTEGRASE"/>
    <property type="match status" value="1"/>
</dbReference>
<keyword evidence="6" id="KW-1185">Reference proteome</keyword>
<dbReference type="PANTHER" id="PTHR35004">
    <property type="entry name" value="TRANSPOSASE RV3428C-RELATED"/>
    <property type="match status" value="1"/>
</dbReference>
<evidence type="ECO:0000313" key="6">
    <source>
        <dbReference type="Proteomes" id="UP000187464"/>
    </source>
</evidence>
<name>A0A1R3SZS6_9BACT</name>
<dbReference type="InterPro" id="IPR012337">
    <property type="entry name" value="RNaseH-like_sf"/>
</dbReference>
<dbReference type="EMBL" id="LT605205">
    <property type="protein sequence ID" value="SCD21875.1"/>
    <property type="molecule type" value="Genomic_DNA"/>
</dbReference>
<sequence>MKTQIHDLRKVRMWYEVKELSSNPGNSDSKIAKKLGVDRRTVSRYKKMSEEEFHEFSMKQRVYELVLSPYYPDVLSLLSIDNGLPAAVIEDRLKEKYADLPKVNSKTVYNFVQHVRRQEKIPVPEKIRQTEALEEFAYGSQAQVDFGTAQMRRLDGSRRRVYFFALVLSRSRYKYVFFQTTPFTGKTAVQAHEQAFKYIEGIPGKLLYDQDSVFLKSENLGDYLLADDFRRYRDERGISVEFCRKADPQSKGRVENVVGYVKNNFLRARTFHDIDRLNEEVLSWLERKANGTKHATTKRLPHDVWLIEKEHLSFFRPSPAIPRDEIPTYTVRKDNTISYKGNFYRVPYGTYNGKGPEVLLKVKDGTLSLSNRQGILLAEHPVSLEKGKVRGDTQV</sequence>
<dbReference type="GO" id="GO:0015074">
    <property type="term" value="P:DNA integration"/>
    <property type="evidence" value="ECO:0007669"/>
    <property type="project" value="InterPro"/>
</dbReference>
<protein>
    <submittedName>
        <fullName evidence="2 4">Transposase</fullName>
    </submittedName>
</protein>
<dbReference type="STRING" id="1642647.PSM36_1139"/>
<dbReference type="EMBL" id="LT605205">
    <property type="protein sequence ID" value="SCD21673.1"/>
    <property type="molecule type" value="Genomic_DNA"/>
</dbReference>
<evidence type="ECO:0000313" key="2">
    <source>
        <dbReference type="EMBL" id="SCD19964.1"/>
    </source>
</evidence>
<reference evidence="4 6" key="1">
    <citation type="submission" date="2016-08" db="EMBL/GenBank/DDBJ databases">
        <authorList>
            <person name="Seilhamer J.J."/>
        </authorList>
    </citation>
    <scope>NUCLEOTIDE SEQUENCE [LARGE SCALE GENOMIC DNA]</scope>
    <source>
        <strain evidence="4">M3/6</strain>
    </source>
</reference>
<dbReference type="PANTHER" id="PTHR35004:SF6">
    <property type="entry name" value="TRANSPOSASE"/>
    <property type="match status" value="1"/>
</dbReference>
<dbReference type="NCBIfam" id="NF033546">
    <property type="entry name" value="transpos_IS21"/>
    <property type="match status" value="1"/>
</dbReference>
<accession>A0A1R3SZS6</accession>